<keyword evidence="4" id="KW-1185">Reference proteome</keyword>
<accession>A0A7H1N6C4</accession>
<dbReference type="Pfam" id="PF02622">
    <property type="entry name" value="DUF179"/>
    <property type="match status" value="1"/>
</dbReference>
<evidence type="ECO:0000313" key="3">
    <source>
        <dbReference type="EMBL" id="QNT71260.1"/>
    </source>
</evidence>
<name>A0A7H1N6C4_9PROT</name>
<dbReference type="AlphaFoldDB" id="A0A7H1N6C4"/>
<dbReference type="GO" id="GO:0005829">
    <property type="term" value="C:cytosol"/>
    <property type="evidence" value="ECO:0007669"/>
    <property type="project" value="TreeGrafter"/>
</dbReference>
<evidence type="ECO:0000256" key="1">
    <source>
        <dbReference type="ARBA" id="ARBA00009600"/>
    </source>
</evidence>
<proteinExistence type="inferred from homology"/>
<gene>
    <name evidence="3" type="ORF">HQ394_10545</name>
</gene>
<dbReference type="Gene3D" id="3.40.1740.10">
    <property type="entry name" value="VC0467-like"/>
    <property type="match status" value="1"/>
</dbReference>
<dbReference type="Proteomes" id="UP000516369">
    <property type="component" value="Chromosome"/>
</dbReference>
<evidence type="ECO:0000313" key="4">
    <source>
        <dbReference type="Proteomes" id="UP000516369"/>
    </source>
</evidence>
<dbReference type="KEGG" id="dvn:HQ394_10545"/>
<evidence type="ECO:0000256" key="2">
    <source>
        <dbReference type="HAMAP-Rule" id="MF_00758"/>
    </source>
</evidence>
<dbReference type="PANTHER" id="PTHR30327:SF1">
    <property type="entry name" value="UPF0301 PROTEIN YQGE"/>
    <property type="match status" value="1"/>
</dbReference>
<comment type="similarity">
    <text evidence="1 2">Belongs to the UPF0301 (AlgH) family.</text>
</comment>
<dbReference type="EMBL" id="CP053923">
    <property type="protein sequence ID" value="QNT71260.1"/>
    <property type="molecule type" value="Genomic_DNA"/>
</dbReference>
<dbReference type="PANTHER" id="PTHR30327">
    <property type="entry name" value="UNCHARACTERIZED PROTEIN YQGE"/>
    <property type="match status" value="1"/>
</dbReference>
<dbReference type="HAMAP" id="MF_00758">
    <property type="entry name" value="UPF0301"/>
    <property type="match status" value="1"/>
</dbReference>
<dbReference type="NCBIfam" id="NF001268">
    <property type="entry name" value="PRK00228.1-4"/>
    <property type="match status" value="1"/>
</dbReference>
<sequence>MPGMKDPRFAKSVIYMCAHSADGAMGLVLNRALDQLSFTDLLDQLGIDASGMSDTIQVHFGGPVETGRGFVLHSPDYQQEGTLVVSASVALTATVDILRAIAAGNGPHRHLLALGYAGWGPGQLDGEIRANGWLNVAPDDDLVFDGDLTRKWDRAMARIGIDPRMLSDAAGHA</sequence>
<dbReference type="SUPFAM" id="SSF143456">
    <property type="entry name" value="VC0467-like"/>
    <property type="match status" value="1"/>
</dbReference>
<protein>
    <recommendedName>
        <fullName evidence="2">UPF0301 protein HQ394_10545</fullName>
    </recommendedName>
</protein>
<reference evidence="3 4" key="1">
    <citation type="submission" date="2020-05" db="EMBL/GenBank/DDBJ databases">
        <title>Complete closed genome sequence of Defluviicoccus vanus.</title>
        <authorList>
            <person name="Bessarab I."/>
            <person name="Arumugam K."/>
            <person name="Maszenan A.M."/>
            <person name="Seviour R.J."/>
            <person name="Williams R.B."/>
        </authorList>
    </citation>
    <scope>NUCLEOTIDE SEQUENCE [LARGE SCALE GENOMIC DNA]</scope>
    <source>
        <strain evidence="3 4">Ben 114</strain>
    </source>
</reference>
<dbReference type="InterPro" id="IPR003774">
    <property type="entry name" value="AlgH-like"/>
</dbReference>
<organism evidence="3 4">
    <name type="scientific">Defluviicoccus vanus</name>
    <dbReference type="NCBI Taxonomy" id="111831"/>
    <lineage>
        <taxon>Bacteria</taxon>
        <taxon>Pseudomonadati</taxon>
        <taxon>Pseudomonadota</taxon>
        <taxon>Alphaproteobacteria</taxon>
        <taxon>Rhodospirillales</taxon>
        <taxon>Rhodospirillaceae</taxon>
        <taxon>Defluviicoccus</taxon>
    </lineage>
</organism>